<dbReference type="GeneID" id="109487080"/>
<keyword evidence="2" id="KW-1185">Reference proteome</keyword>
<gene>
    <name evidence="3" type="primary">LOC109487080</name>
</gene>
<dbReference type="OrthoDB" id="10032508at2759"/>
<feature type="compositionally biased region" description="Low complexity" evidence="1">
    <location>
        <begin position="223"/>
        <end position="236"/>
    </location>
</feature>
<name>A0A6P4ZZS2_BRABE</name>
<dbReference type="AlphaFoldDB" id="A0A6P4ZZS2"/>
<proteinExistence type="predicted"/>
<dbReference type="KEGG" id="bbel:109487080"/>
<protein>
    <submittedName>
        <fullName evidence="3">Uncharacterized protein LOC109487080</fullName>
    </submittedName>
</protein>
<sequence>MSSARLVMIKRIRWTESWFHGPVRIVLGRMPLRPSSNLKMRADETEVEWVERIRTWYKAMWKREKENDDRRRRELKAVTQSIGDYFRRAKRLGVSWVPMAAELGLTPVDVAVIKTDSGDIHEQVRGISHFPLTRIRLYPPQIERVIYQWRYYMVMDGFSMNITVDSLIDFLEESLVFYDMLDYLNKTAFKTMGKTWEPKYEVPPRRQSQDNINLAAVGTTYRSGSTSSMDSTVSTDSDIEAD</sequence>
<dbReference type="RefSeq" id="XP_019646600.1">
    <property type="nucleotide sequence ID" value="XM_019791041.1"/>
</dbReference>
<evidence type="ECO:0000313" key="2">
    <source>
        <dbReference type="Proteomes" id="UP000515135"/>
    </source>
</evidence>
<organism evidence="2 3">
    <name type="scientific">Branchiostoma belcheri</name>
    <name type="common">Amphioxus</name>
    <dbReference type="NCBI Taxonomy" id="7741"/>
    <lineage>
        <taxon>Eukaryota</taxon>
        <taxon>Metazoa</taxon>
        <taxon>Chordata</taxon>
        <taxon>Cephalochordata</taxon>
        <taxon>Leptocardii</taxon>
        <taxon>Amphioxiformes</taxon>
        <taxon>Branchiostomatidae</taxon>
        <taxon>Branchiostoma</taxon>
    </lineage>
</organism>
<evidence type="ECO:0000256" key="1">
    <source>
        <dbReference type="SAM" id="MobiDB-lite"/>
    </source>
</evidence>
<evidence type="ECO:0000313" key="3">
    <source>
        <dbReference type="RefSeq" id="XP_019646600.1"/>
    </source>
</evidence>
<reference evidence="3" key="1">
    <citation type="submission" date="2025-08" db="UniProtKB">
        <authorList>
            <consortium name="RefSeq"/>
        </authorList>
    </citation>
    <scope>IDENTIFICATION</scope>
    <source>
        <tissue evidence="3">Gonad</tissue>
    </source>
</reference>
<dbReference type="Proteomes" id="UP000515135">
    <property type="component" value="Unplaced"/>
</dbReference>
<feature type="region of interest" description="Disordered" evidence="1">
    <location>
        <begin position="219"/>
        <end position="242"/>
    </location>
</feature>
<accession>A0A6P4ZZS2</accession>